<dbReference type="Proteomes" id="UP000465304">
    <property type="component" value="Unassembled WGS sequence"/>
</dbReference>
<feature type="region of interest" description="Disordered" evidence="1">
    <location>
        <begin position="106"/>
        <end position="152"/>
    </location>
</feature>
<evidence type="ECO:0000313" key="2">
    <source>
        <dbReference type="EMBL" id="GFG99676.1"/>
    </source>
</evidence>
<dbReference type="AlphaFoldDB" id="A0A7I9ZG49"/>
<proteinExistence type="predicted"/>
<reference evidence="2 3" key="1">
    <citation type="journal article" date="2019" name="Emerg. Microbes Infect.">
        <title>Comprehensive subspecies identification of 175 nontuberculous mycobacteria species based on 7547 genomic profiles.</title>
        <authorList>
            <person name="Matsumoto Y."/>
            <person name="Kinjo T."/>
            <person name="Motooka D."/>
            <person name="Nabeya D."/>
            <person name="Jung N."/>
            <person name="Uechi K."/>
            <person name="Horii T."/>
            <person name="Iida T."/>
            <person name="Fujita J."/>
            <person name="Nakamura S."/>
        </authorList>
    </citation>
    <scope>NUCLEOTIDE SEQUENCE [LARGE SCALE GENOMIC DNA]</scope>
    <source>
        <strain evidence="2 3">JCM 30996</strain>
    </source>
</reference>
<protein>
    <submittedName>
        <fullName evidence="2">Uncharacterized protein</fullName>
    </submittedName>
</protein>
<comment type="caution">
    <text evidence="2">The sequence shown here is derived from an EMBL/GenBank/DDBJ whole genome shotgun (WGS) entry which is preliminary data.</text>
</comment>
<name>A0A7I9ZG49_9MYCO</name>
<evidence type="ECO:0000313" key="3">
    <source>
        <dbReference type="Proteomes" id="UP000465304"/>
    </source>
</evidence>
<keyword evidence="3" id="KW-1185">Reference proteome</keyword>
<organism evidence="2 3">
    <name type="scientific">Mycolicibacterium hippocampi</name>
    <dbReference type="NCBI Taxonomy" id="659824"/>
    <lineage>
        <taxon>Bacteria</taxon>
        <taxon>Bacillati</taxon>
        <taxon>Actinomycetota</taxon>
        <taxon>Actinomycetes</taxon>
        <taxon>Mycobacteriales</taxon>
        <taxon>Mycobacteriaceae</taxon>
        <taxon>Mycolicibacterium</taxon>
    </lineage>
</organism>
<evidence type="ECO:0000256" key="1">
    <source>
        <dbReference type="SAM" id="MobiDB-lite"/>
    </source>
</evidence>
<sequence length="152" mass="15525">MQSLAGGHSVADLLAELVPGVGTRVGEADFACGLIEFVSHGGFLSGGEWAVAARSFCPLALEIWAGRGPWSAKVRAGQVPGERSERLWGAAPSLWARSAAEAVALRGADRRPQSEGQKGKIRWVGGPAGAGESTAAPPGASILDMHRAGSLG</sequence>
<gene>
    <name evidence="2" type="ORF">MHIP_01600</name>
</gene>
<dbReference type="EMBL" id="BLLB01000001">
    <property type="protein sequence ID" value="GFG99676.1"/>
    <property type="molecule type" value="Genomic_DNA"/>
</dbReference>
<accession>A0A7I9ZG49</accession>